<dbReference type="WBParaSite" id="PS1159_v2.g24027.t1">
    <property type="protein sequence ID" value="PS1159_v2.g24027.t1"/>
    <property type="gene ID" value="PS1159_v2.g24027"/>
</dbReference>
<sequence>MGSMGSMGSMSGGYNNMLLNPYMDSMPGMGGINGYGAMTSLANPMSAAIGGMGGLGGLAMSPYSAYGGYGMGNPYGRNNNYSKSYGTPSNNNLNNGLQATGSGGSYRPQPSGNCGGRRCAWETVATKN</sequence>
<dbReference type="Proteomes" id="UP000887580">
    <property type="component" value="Unplaced"/>
</dbReference>
<proteinExistence type="predicted"/>
<evidence type="ECO:0000313" key="1">
    <source>
        <dbReference type="Proteomes" id="UP000887580"/>
    </source>
</evidence>
<protein>
    <submittedName>
        <fullName evidence="2">Uncharacterized protein</fullName>
    </submittedName>
</protein>
<organism evidence="1 2">
    <name type="scientific">Panagrolaimus sp. PS1159</name>
    <dbReference type="NCBI Taxonomy" id="55785"/>
    <lineage>
        <taxon>Eukaryota</taxon>
        <taxon>Metazoa</taxon>
        <taxon>Ecdysozoa</taxon>
        <taxon>Nematoda</taxon>
        <taxon>Chromadorea</taxon>
        <taxon>Rhabditida</taxon>
        <taxon>Tylenchina</taxon>
        <taxon>Panagrolaimomorpha</taxon>
        <taxon>Panagrolaimoidea</taxon>
        <taxon>Panagrolaimidae</taxon>
        <taxon>Panagrolaimus</taxon>
    </lineage>
</organism>
<accession>A0AC35G4U0</accession>
<reference evidence="2" key="1">
    <citation type="submission" date="2022-11" db="UniProtKB">
        <authorList>
            <consortium name="WormBaseParasite"/>
        </authorList>
    </citation>
    <scope>IDENTIFICATION</scope>
</reference>
<name>A0AC35G4U0_9BILA</name>
<evidence type="ECO:0000313" key="2">
    <source>
        <dbReference type="WBParaSite" id="PS1159_v2.g24027.t1"/>
    </source>
</evidence>